<organism evidence="12 13">
    <name type="scientific">Erythroxylum novogranatense</name>
    <dbReference type="NCBI Taxonomy" id="1862640"/>
    <lineage>
        <taxon>Eukaryota</taxon>
        <taxon>Viridiplantae</taxon>
        <taxon>Streptophyta</taxon>
        <taxon>Embryophyta</taxon>
        <taxon>Tracheophyta</taxon>
        <taxon>Spermatophyta</taxon>
        <taxon>Magnoliopsida</taxon>
        <taxon>eudicotyledons</taxon>
        <taxon>Gunneridae</taxon>
        <taxon>Pentapetalae</taxon>
        <taxon>rosids</taxon>
        <taxon>fabids</taxon>
        <taxon>Malpighiales</taxon>
        <taxon>Erythroxylaceae</taxon>
        <taxon>Erythroxylum</taxon>
    </lineage>
</organism>
<dbReference type="GO" id="GO:0006364">
    <property type="term" value="P:rRNA processing"/>
    <property type="evidence" value="ECO:0007669"/>
    <property type="project" value="TreeGrafter"/>
</dbReference>
<dbReference type="Pfam" id="PF17404">
    <property type="entry name" value="Nrap_D3"/>
    <property type="match status" value="1"/>
</dbReference>
<dbReference type="InterPro" id="IPR035369">
    <property type="entry name" value="Nrap_D4"/>
</dbReference>
<evidence type="ECO:0000259" key="7">
    <source>
        <dbReference type="Pfam" id="PF17403"/>
    </source>
</evidence>
<feature type="domain" description="Nrap protein" evidence="8">
    <location>
        <begin position="381"/>
        <end position="534"/>
    </location>
</feature>
<dbReference type="Pfam" id="PF17403">
    <property type="entry name" value="Nrap_D2"/>
    <property type="match status" value="1"/>
</dbReference>
<dbReference type="GO" id="GO:0006409">
    <property type="term" value="P:tRNA export from nucleus"/>
    <property type="evidence" value="ECO:0007669"/>
    <property type="project" value="TreeGrafter"/>
</dbReference>
<reference evidence="12 13" key="1">
    <citation type="submission" date="2021-09" db="EMBL/GenBank/DDBJ databases">
        <title>Genomic insights and catalytic innovation underlie evolution of tropane alkaloids biosynthesis.</title>
        <authorList>
            <person name="Wang Y.-J."/>
            <person name="Tian T."/>
            <person name="Huang J.-P."/>
            <person name="Huang S.-X."/>
        </authorList>
    </citation>
    <scope>NUCLEOTIDE SEQUENCE [LARGE SCALE GENOMIC DNA]</scope>
    <source>
        <strain evidence="12">KIB-2018</strain>
        <tissue evidence="12">Leaf</tissue>
    </source>
</reference>
<dbReference type="Pfam" id="PF17407">
    <property type="entry name" value="Nrap_D6"/>
    <property type="match status" value="1"/>
</dbReference>
<dbReference type="InterPro" id="IPR035082">
    <property type="entry name" value="Nrap_D1"/>
</dbReference>
<comment type="similarity">
    <text evidence="2 5">Belongs to the NRAP family.</text>
</comment>
<dbReference type="Pfam" id="PF03813">
    <property type="entry name" value="Nrap"/>
    <property type="match status" value="1"/>
</dbReference>
<dbReference type="PANTHER" id="PTHR17972:SF0">
    <property type="entry name" value="NUCLEOLAR PROTEIN 6"/>
    <property type="match status" value="1"/>
</dbReference>
<feature type="domain" description="Nrap protein" evidence="6">
    <location>
        <begin position="98"/>
        <end position="231"/>
    </location>
</feature>
<evidence type="ECO:0000259" key="9">
    <source>
        <dbReference type="Pfam" id="PF17405"/>
    </source>
</evidence>
<feature type="domain" description="Nrap protein" evidence="10">
    <location>
        <begin position="739"/>
        <end position="891"/>
    </location>
</feature>
<dbReference type="Proteomes" id="UP001159364">
    <property type="component" value="Linkage Group LG05"/>
</dbReference>
<evidence type="ECO:0000259" key="10">
    <source>
        <dbReference type="Pfam" id="PF17406"/>
    </source>
</evidence>
<dbReference type="Pfam" id="PF17405">
    <property type="entry name" value="Nrap_D4"/>
    <property type="match status" value="1"/>
</dbReference>
<keyword evidence="3 5" id="KW-0694">RNA-binding</keyword>
<evidence type="ECO:0000256" key="3">
    <source>
        <dbReference type="ARBA" id="ARBA00022884"/>
    </source>
</evidence>
<dbReference type="EMBL" id="JAIWQS010000005">
    <property type="protein sequence ID" value="KAJ8764511.1"/>
    <property type="molecule type" value="Genomic_DNA"/>
</dbReference>
<dbReference type="InterPro" id="IPR035371">
    <property type="entry name" value="Nrap_D6"/>
</dbReference>
<dbReference type="GO" id="GO:0032040">
    <property type="term" value="C:small-subunit processome"/>
    <property type="evidence" value="ECO:0007669"/>
    <property type="project" value="TreeGrafter"/>
</dbReference>
<comment type="caution">
    <text evidence="12">The sequence shown here is derived from an EMBL/GenBank/DDBJ whole genome shotgun (WGS) entry which is preliminary data.</text>
</comment>
<keyword evidence="13" id="KW-1185">Reference proteome</keyword>
<gene>
    <name evidence="12" type="ORF">K2173_006251</name>
</gene>
<evidence type="ECO:0008006" key="14">
    <source>
        <dbReference type="Google" id="ProtNLM"/>
    </source>
</evidence>
<dbReference type="InterPro" id="IPR035368">
    <property type="entry name" value="Nrap_D3"/>
</dbReference>
<evidence type="ECO:0000259" key="11">
    <source>
        <dbReference type="Pfam" id="PF17407"/>
    </source>
</evidence>
<evidence type="ECO:0000259" key="6">
    <source>
        <dbReference type="Pfam" id="PF03813"/>
    </source>
</evidence>
<dbReference type="Pfam" id="PF17406">
    <property type="entry name" value="Nrap_D5"/>
    <property type="match status" value="1"/>
</dbReference>
<evidence type="ECO:0000259" key="8">
    <source>
        <dbReference type="Pfam" id="PF17404"/>
    </source>
</evidence>
<evidence type="ECO:0000313" key="13">
    <source>
        <dbReference type="Proteomes" id="UP001159364"/>
    </source>
</evidence>
<dbReference type="InterPro" id="IPR035370">
    <property type="entry name" value="Nrap_D5"/>
</dbReference>
<evidence type="ECO:0000256" key="1">
    <source>
        <dbReference type="ARBA" id="ARBA00004604"/>
    </source>
</evidence>
<dbReference type="GO" id="GO:0003723">
    <property type="term" value="F:RNA binding"/>
    <property type="evidence" value="ECO:0007669"/>
    <property type="project" value="UniProtKB-KW"/>
</dbReference>
<dbReference type="PANTHER" id="PTHR17972">
    <property type="entry name" value="NUCLEOLAR RNA-ASSOCIATED PROTEIN"/>
    <property type="match status" value="1"/>
</dbReference>
<evidence type="ECO:0000313" key="12">
    <source>
        <dbReference type="EMBL" id="KAJ8764511.1"/>
    </source>
</evidence>
<dbReference type="Gene3D" id="1.10.1410.10">
    <property type="match status" value="1"/>
</dbReference>
<evidence type="ECO:0000256" key="4">
    <source>
        <dbReference type="ARBA" id="ARBA00023242"/>
    </source>
</evidence>
<evidence type="ECO:0000256" key="2">
    <source>
        <dbReference type="ARBA" id="ARBA00006674"/>
    </source>
</evidence>
<comment type="subcellular location">
    <subcellularLocation>
        <location evidence="1 5">Nucleus</location>
        <location evidence="1 5">Nucleolus</location>
    </subcellularLocation>
</comment>
<dbReference type="GO" id="GO:0032545">
    <property type="term" value="C:CURI complex"/>
    <property type="evidence" value="ECO:0007669"/>
    <property type="project" value="TreeGrafter"/>
</dbReference>
<keyword evidence="4 5" id="KW-0539">Nucleus</keyword>
<dbReference type="GO" id="GO:0034456">
    <property type="term" value="C:UTP-C complex"/>
    <property type="evidence" value="ECO:0007669"/>
    <property type="project" value="TreeGrafter"/>
</dbReference>
<dbReference type="InterPro" id="IPR035367">
    <property type="entry name" value="Nrap_D2"/>
</dbReference>
<sequence>MESRTLIEPMDAKVRELLKEVHLDHSPAFTNLVNDSVSAIRECIYNIPNDLLVTADEAPGFVRDIGADKVEFKFKKPRSIEVGGSYSIKCIVKPRISVDLFIQLPKECFHEKDYLNYRYHAKRFLYLCVVKKYLKSVSAIDKVEWSGLQNEARKPVLLVYPDKKLGEIPGLFVRIIPTAKALFSVLKLKLKRNNIRALNQGTLPVPTPIYNTSILEDMFMEDNGEFLKKTFLEWEQLGEALVLLKVWLQQRSSIYTHDCLNGYLMAIILSYLATHEKINSSMRPLQIFRVTLDFIATSKLWSRGLYLQDEAKISKEARMLYKENFPVVICDSQTQLNLTCRMKSSGFTELQNEASLTLKCFEKSGDSAFEDIFMAKVDFPAKYDYYLRLNFKGNSQVNASGYCQDDEYWRLIEQKVQNLLNQGLSDRAKFVRVIWGNIPAECDIEKGFSELDKEPMLVGISVSSLDKAFRVVDIGPDAENKEEALKFRKFWGEKAELRRFKDGKIAESTVWESEQSTKHLIMKRIIEYVLSRHVSLSNPNAVVIAHQLDFSVLHGTKDPLTFSASLLGAFEVLSKRLRGIEDIPLKVHSVQPLDSAFRFTSVFPPEPHPLATERVDMKKLPKITPSCIEPLEVIIQLEGSGNWPMDDVAIEKTKSAFLLKIGESLQNNWGMICHATEDNVDIFLSGFAFRLKILHERGLSLVRRENESGQMKQVSSVDRKLFLRSQHSSMINGLQGLCPIYGSVVRLAKRWVASHMFSACLVEEAVELLVAHLFVKPLPYTTPCSRITGFLRFLRLLAEYDWTFSALVVDINNDLTFNNKKEIYDNFMLTRKDYEGNKQNMSPAMFLATSYDKASEAWTRCSPNTLELKRLVAYARSSADLLTRLILKDQTDSYRWECLFRTPLNKYDAVVLLHGEKLAHPQRLLFPSKLDQGRLVARGNASKAFQSFLLSRDISGSLEEVKNKLMVDFNPLKYYIEDLKLQKEFYTLKPWYDSLGGDAIGLTWDRSCSKKRERDEAPEEGDPIDALKAIGEVGKGFVKSVHLLKAPRFLN</sequence>
<feature type="domain" description="Nrap protein" evidence="9">
    <location>
        <begin position="561"/>
        <end position="735"/>
    </location>
</feature>
<evidence type="ECO:0000256" key="5">
    <source>
        <dbReference type="RuleBase" id="RU364032"/>
    </source>
</evidence>
<dbReference type="InterPro" id="IPR005554">
    <property type="entry name" value="NOL6/Upt22"/>
</dbReference>
<accession>A0AAV8TCH6</accession>
<dbReference type="AlphaFoldDB" id="A0AAV8TCH6"/>
<feature type="domain" description="Nrap protein" evidence="7">
    <location>
        <begin position="237"/>
        <end position="376"/>
    </location>
</feature>
<name>A0AAV8TCH6_9ROSI</name>
<feature type="domain" description="Nrap protein" evidence="11">
    <location>
        <begin position="904"/>
        <end position="1014"/>
    </location>
</feature>
<protein>
    <recommendedName>
        <fullName evidence="14">Nucleolar protein 6</fullName>
    </recommendedName>
</protein>
<proteinExistence type="inferred from homology"/>